<organism evidence="2">
    <name type="scientific">mine drainage metagenome</name>
    <dbReference type="NCBI Taxonomy" id="410659"/>
    <lineage>
        <taxon>unclassified sequences</taxon>
        <taxon>metagenomes</taxon>
        <taxon>ecological metagenomes</taxon>
    </lineage>
</organism>
<dbReference type="Gene3D" id="2.60.450.10">
    <property type="entry name" value="Lipopolysaccharide (LPS) transport protein A like domain"/>
    <property type="match status" value="1"/>
</dbReference>
<evidence type="ECO:0000259" key="1">
    <source>
        <dbReference type="Pfam" id="PF03968"/>
    </source>
</evidence>
<name>T0ZI28_9ZZZZ</name>
<reference evidence="2" key="1">
    <citation type="submission" date="2013-08" db="EMBL/GenBank/DDBJ databases">
        <authorList>
            <person name="Mendez C."/>
            <person name="Richter M."/>
            <person name="Ferrer M."/>
            <person name="Sanchez J."/>
        </authorList>
    </citation>
    <scope>NUCLEOTIDE SEQUENCE</scope>
</reference>
<gene>
    <name evidence="2" type="ORF">B1A_15238</name>
</gene>
<accession>T0ZI28</accession>
<reference evidence="2" key="2">
    <citation type="journal article" date="2014" name="ISME J.">
        <title>Microbial stratification in low pH oxic and suboxic macroscopic growths along an acid mine drainage.</title>
        <authorList>
            <person name="Mendez-Garcia C."/>
            <person name="Mesa V."/>
            <person name="Sprenger R.R."/>
            <person name="Richter M."/>
            <person name="Diez M.S."/>
            <person name="Solano J."/>
            <person name="Bargiela R."/>
            <person name="Golyshina O.V."/>
            <person name="Manteca A."/>
            <person name="Ramos J.L."/>
            <person name="Gallego J.R."/>
            <person name="Llorente I."/>
            <person name="Martins Dos Santos V.A."/>
            <person name="Jensen O.N."/>
            <person name="Pelaez A.I."/>
            <person name="Sanchez J."/>
            <person name="Ferrer M."/>
        </authorList>
    </citation>
    <scope>NUCLEOTIDE SEQUENCE</scope>
</reference>
<evidence type="ECO:0000313" key="2">
    <source>
        <dbReference type="EMBL" id="EQD44067.1"/>
    </source>
</evidence>
<proteinExistence type="predicted"/>
<dbReference type="Pfam" id="PF03968">
    <property type="entry name" value="LptD_N"/>
    <property type="match status" value="1"/>
</dbReference>
<feature type="non-terminal residue" evidence="2">
    <location>
        <position position="172"/>
    </location>
</feature>
<sequence>MPSSRPRTRIALLAAALAGLGAARPPTLPRQKYTFDATSSEINYKTQTGVFKNIKISQGKVTVFADRAHAIGIGDPNGQWTLIGKVRVHAPPHGNLSSDRAVVRVHNQRVTEVTVTGSPAHFSQQGKAPRQLTEGHADEIVYDVTAGTVDLNRDAWLSDGRNQISGPQIRYN</sequence>
<dbReference type="InterPro" id="IPR005653">
    <property type="entry name" value="OstA-like_N"/>
</dbReference>
<feature type="domain" description="Organic solvent tolerance-like N-terminal" evidence="1">
    <location>
        <begin position="36"/>
        <end position="172"/>
    </location>
</feature>
<comment type="caution">
    <text evidence="2">The sequence shown here is derived from an EMBL/GenBank/DDBJ whole genome shotgun (WGS) entry which is preliminary data.</text>
</comment>
<dbReference type="EMBL" id="AUZX01011177">
    <property type="protein sequence ID" value="EQD44067.1"/>
    <property type="molecule type" value="Genomic_DNA"/>
</dbReference>
<dbReference type="AlphaFoldDB" id="T0ZI28"/>
<protein>
    <submittedName>
        <fullName evidence="2">Lipopolysaccharide transport periplasmic protein LptA</fullName>
    </submittedName>
</protein>